<evidence type="ECO:0000313" key="2">
    <source>
        <dbReference type="EMBL" id="TLP36945.1"/>
    </source>
</evidence>
<sequence>MKLLLILTVFTNILLANVITCKNKNTASSIYLLSQLQNSILTNQGELDGNLVFGDIDPANSPIAYYDDSSAVCGGSGNYNRIVEAYCNHNIDACWSIRLGESGVSTIIQKESTYTNNVILVNGLPCLPYGVNNVTVGFYDYDNNDIGLANFLLTNIEDENTIALTESEARSQREYCPNLLKYIDEWELKLDLQNESLNKSLTTINILNTSSINQRLEDINITLQNLNTTNQESEDYTGVADSLEVNPDINSELDSFTDNIKSSIENSFDNYSNVFGFGGYGSAPTPITFSMFGKTYSAFDVSNYSEHLSLIRTTFLSFAYVWGFILVVRDLA</sequence>
<organism evidence="2 3">
    <name type="scientific">Arcobacter arenosus</name>
    <dbReference type="NCBI Taxonomy" id="2576037"/>
    <lineage>
        <taxon>Bacteria</taxon>
        <taxon>Pseudomonadati</taxon>
        <taxon>Campylobacterota</taxon>
        <taxon>Epsilonproteobacteria</taxon>
        <taxon>Campylobacterales</taxon>
        <taxon>Arcobacteraceae</taxon>
        <taxon>Arcobacter</taxon>
    </lineage>
</organism>
<reference evidence="2 3" key="1">
    <citation type="submission" date="2019-05" db="EMBL/GenBank/DDBJ databases">
        <title>Arcobacter sp. nov., isolated from sea sediment.</title>
        <authorList>
            <person name="Kim W."/>
        </authorList>
    </citation>
    <scope>NUCLEOTIDE SEQUENCE [LARGE SCALE GENOMIC DNA]</scope>
    <source>
        <strain evidence="2 3">CAU 1517</strain>
    </source>
</reference>
<dbReference type="Proteomes" id="UP000308901">
    <property type="component" value="Unassembled WGS sequence"/>
</dbReference>
<comment type="caution">
    <text evidence="2">The sequence shown here is derived from an EMBL/GenBank/DDBJ whole genome shotgun (WGS) entry which is preliminary data.</text>
</comment>
<feature type="transmembrane region" description="Helical" evidence="1">
    <location>
        <begin position="310"/>
        <end position="328"/>
    </location>
</feature>
<keyword evidence="1" id="KW-0812">Transmembrane</keyword>
<protein>
    <submittedName>
        <fullName evidence="2">Uncharacterized protein</fullName>
    </submittedName>
</protein>
<dbReference type="RefSeq" id="WP_138153199.1">
    <property type="nucleotide sequence ID" value="NZ_VANU01000005.1"/>
</dbReference>
<gene>
    <name evidence="2" type="ORF">FDK22_11925</name>
</gene>
<keyword evidence="1" id="KW-1133">Transmembrane helix</keyword>
<proteinExistence type="predicted"/>
<keyword evidence="1" id="KW-0472">Membrane</keyword>
<evidence type="ECO:0000313" key="3">
    <source>
        <dbReference type="Proteomes" id="UP000308901"/>
    </source>
</evidence>
<keyword evidence="3" id="KW-1185">Reference proteome</keyword>
<accession>A0A5R8XZ48</accession>
<dbReference type="OrthoDB" id="5350518at2"/>
<dbReference type="AlphaFoldDB" id="A0A5R8XZ48"/>
<dbReference type="EMBL" id="VANU01000005">
    <property type="protein sequence ID" value="TLP36945.1"/>
    <property type="molecule type" value="Genomic_DNA"/>
</dbReference>
<name>A0A5R8XZ48_9BACT</name>
<evidence type="ECO:0000256" key="1">
    <source>
        <dbReference type="SAM" id="Phobius"/>
    </source>
</evidence>